<comment type="subcellular location">
    <subcellularLocation>
        <location evidence="1">Membrane</location>
        <topology evidence="1">Multi-pass membrane protein</topology>
    </subcellularLocation>
</comment>
<feature type="domain" description="EamA" evidence="6">
    <location>
        <begin position="8"/>
        <end position="140"/>
    </location>
</feature>
<dbReference type="KEGG" id="haad:MW046_18980"/>
<evidence type="ECO:0000256" key="2">
    <source>
        <dbReference type="ARBA" id="ARBA00022692"/>
    </source>
</evidence>
<dbReference type="InterPro" id="IPR037185">
    <property type="entry name" value="EmrE-like"/>
</dbReference>
<dbReference type="InterPro" id="IPR000620">
    <property type="entry name" value="EamA_dom"/>
</dbReference>
<evidence type="ECO:0000256" key="1">
    <source>
        <dbReference type="ARBA" id="ARBA00004141"/>
    </source>
</evidence>
<feature type="transmembrane region" description="Helical" evidence="5">
    <location>
        <begin position="214"/>
        <end position="236"/>
    </location>
</feature>
<evidence type="ECO:0000256" key="3">
    <source>
        <dbReference type="ARBA" id="ARBA00022989"/>
    </source>
</evidence>
<gene>
    <name evidence="7" type="ORF">MW046_18980</name>
</gene>
<dbReference type="PANTHER" id="PTHR32322:SF2">
    <property type="entry name" value="EAMA DOMAIN-CONTAINING PROTEIN"/>
    <property type="match status" value="1"/>
</dbReference>
<evidence type="ECO:0000259" key="6">
    <source>
        <dbReference type="Pfam" id="PF00892"/>
    </source>
</evidence>
<evidence type="ECO:0000256" key="4">
    <source>
        <dbReference type="ARBA" id="ARBA00023136"/>
    </source>
</evidence>
<feature type="transmembrane region" description="Helical" evidence="5">
    <location>
        <begin position="152"/>
        <end position="172"/>
    </location>
</feature>
<dbReference type="RefSeq" id="WP_247995891.1">
    <property type="nucleotide sequence ID" value="NZ_CP096023.1"/>
</dbReference>
<keyword evidence="7" id="KW-0614">Plasmid</keyword>
<feature type="transmembrane region" description="Helical" evidence="5">
    <location>
        <begin position="184"/>
        <end position="202"/>
    </location>
</feature>
<dbReference type="Proteomes" id="UP000831768">
    <property type="component" value="Plasmid unnamed4"/>
</dbReference>
<dbReference type="InterPro" id="IPR050638">
    <property type="entry name" value="AA-Vitamin_Transporters"/>
</dbReference>
<name>A0A8U0ABV5_9EURY</name>
<geneLocation type="plasmid" evidence="7 8">
    <name>unnamed4</name>
</geneLocation>
<keyword evidence="3 5" id="KW-1133">Transmembrane helix</keyword>
<dbReference type="GeneID" id="71930177"/>
<accession>A0A8U0ABV5</accession>
<dbReference type="AlphaFoldDB" id="A0A8U0ABV5"/>
<evidence type="ECO:0000256" key="5">
    <source>
        <dbReference type="SAM" id="Phobius"/>
    </source>
</evidence>
<dbReference type="SUPFAM" id="SSF103481">
    <property type="entry name" value="Multidrug resistance efflux transporter EmrE"/>
    <property type="match status" value="2"/>
</dbReference>
<feature type="transmembrane region" description="Helical" evidence="5">
    <location>
        <begin position="123"/>
        <end position="140"/>
    </location>
</feature>
<feature type="domain" description="EamA" evidence="6">
    <location>
        <begin position="153"/>
        <end position="289"/>
    </location>
</feature>
<feature type="transmembrane region" description="Helical" evidence="5">
    <location>
        <begin position="93"/>
        <end position="111"/>
    </location>
</feature>
<feature type="transmembrane region" description="Helical" evidence="5">
    <location>
        <begin position="65"/>
        <end position="87"/>
    </location>
</feature>
<protein>
    <submittedName>
        <fullName evidence="7">EamA family transporter</fullName>
    </submittedName>
</protein>
<sequence>MVRYRNLTLFVLLGVIWGGTYPAIRIGLNELPPVLFAAFRYEIGALVMLAYVVHRKDYWRPRTRADWLTVGIGAVFIIAIYNALLFIGETTVPSAIAGIVVATMPILTAVFSRTLLPSGRITLVDSGGIVLGFAGILLISRPDPSNLLTSDLLGQFLLLVAAASFAFGSVLTERFTAEQPVETMEAWAMIVGAILLHGTAMVRSPTSFIAVEWTLSSVVLIGYLGVVASAVAYFIYFDLLDRVGAFEMSFITYVSAAFGAFFGWLLLDERISLFTVGGYLAIVGGFLLLKKEEIHQEFRQQFAPKSVDGD</sequence>
<organism evidence="7 8">
    <name type="scientific">Halocatena salina</name>
    <dbReference type="NCBI Taxonomy" id="2934340"/>
    <lineage>
        <taxon>Archaea</taxon>
        <taxon>Methanobacteriati</taxon>
        <taxon>Methanobacteriota</taxon>
        <taxon>Stenosarchaea group</taxon>
        <taxon>Halobacteria</taxon>
        <taxon>Halobacteriales</taxon>
        <taxon>Natronomonadaceae</taxon>
        <taxon>Halocatena</taxon>
    </lineage>
</organism>
<dbReference type="GO" id="GO:0016020">
    <property type="term" value="C:membrane"/>
    <property type="evidence" value="ECO:0007669"/>
    <property type="project" value="UniProtKB-SubCell"/>
</dbReference>
<evidence type="ECO:0000313" key="7">
    <source>
        <dbReference type="EMBL" id="UPM45237.1"/>
    </source>
</evidence>
<feature type="transmembrane region" description="Helical" evidence="5">
    <location>
        <begin position="271"/>
        <end position="289"/>
    </location>
</feature>
<keyword evidence="8" id="KW-1185">Reference proteome</keyword>
<feature type="transmembrane region" description="Helical" evidence="5">
    <location>
        <begin position="32"/>
        <end position="53"/>
    </location>
</feature>
<reference evidence="7" key="1">
    <citation type="submission" date="2022-04" db="EMBL/GenBank/DDBJ databases">
        <title>Halocatena sp. nov., isolated from a salt lake.</title>
        <authorList>
            <person name="Cui H.-L."/>
        </authorList>
    </citation>
    <scope>NUCLEOTIDE SEQUENCE</scope>
    <source>
        <strain evidence="7">AD-1</strain>
        <plasmid evidence="7">unnamed4</plasmid>
    </source>
</reference>
<dbReference type="Pfam" id="PF00892">
    <property type="entry name" value="EamA"/>
    <property type="match status" value="2"/>
</dbReference>
<proteinExistence type="predicted"/>
<feature type="transmembrane region" description="Helical" evidence="5">
    <location>
        <begin position="248"/>
        <end position="265"/>
    </location>
</feature>
<keyword evidence="4 5" id="KW-0472">Membrane</keyword>
<dbReference type="PANTHER" id="PTHR32322">
    <property type="entry name" value="INNER MEMBRANE TRANSPORTER"/>
    <property type="match status" value="1"/>
</dbReference>
<evidence type="ECO:0000313" key="8">
    <source>
        <dbReference type="Proteomes" id="UP000831768"/>
    </source>
</evidence>
<keyword evidence="2 5" id="KW-0812">Transmembrane</keyword>
<dbReference type="EMBL" id="CP096023">
    <property type="protein sequence ID" value="UPM45237.1"/>
    <property type="molecule type" value="Genomic_DNA"/>
</dbReference>